<accession>A0AAU9DBI5</accession>
<dbReference type="Gene3D" id="3.10.105.10">
    <property type="entry name" value="Dipeptide-binding Protein, Domain 3"/>
    <property type="match status" value="1"/>
</dbReference>
<reference evidence="7 8" key="1">
    <citation type="journal article" date="2023" name="Microbiol. Spectr.">
        <title>Symbiosis of Carpenter Bees with Uncharacterized Lactic Acid Bacteria Showing NAD Auxotrophy.</title>
        <authorList>
            <person name="Kawasaki S."/>
            <person name="Ozawa K."/>
            <person name="Mori T."/>
            <person name="Yamamoto A."/>
            <person name="Ito M."/>
            <person name="Ohkuma M."/>
            <person name="Sakamoto M."/>
            <person name="Matsutani M."/>
        </authorList>
    </citation>
    <scope>NUCLEOTIDE SEQUENCE [LARGE SCALE GENOMIC DNA]</scope>
    <source>
        <strain evidence="7 8">XA3</strain>
    </source>
</reference>
<dbReference type="PANTHER" id="PTHR30290:SF9">
    <property type="entry name" value="OLIGOPEPTIDE-BINDING PROTEIN APPA"/>
    <property type="match status" value="1"/>
</dbReference>
<protein>
    <submittedName>
        <fullName evidence="7">Peptide ABC transporter substrate-binding protein</fullName>
    </submittedName>
</protein>
<gene>
    <name evidence="7" type="primary">oppA_2</name>
    <name evidence="7" type="ORF">XA3_06130</name>
</gene>
<dbReference type="GO" id="GO:0043190">
    <property type="term" value="C:ATP-binding cassette (ABC) transporter complex"/>
    <property type="evidence" value="ECO:0007669"/>
    <property type="project" value="InterPro"/>
</dbReference>
<organism evidence="7 8">
    <name type="scientific">Xylocopilactobacillus apicola</name>
    <dbReference type="NCBI Taxonomy" id="2932184"/>
    <lineage>
        <taxon>Bacteria</taxon>
        <taxon>Bacillati</taxon>
        <taxon>Bacillota</taxon>
        <taxon>Bacilli</taxon>
        <taxon>Lactobacillales</taxon>
        <taxon>Lactobacillaceae</taxon>
        <taxon>Xylocopilactobacillus</taxon>
    </lineage>
</organism>
<dbReference type="CDD" id="cd08510">
    <property type="entry name" value="PBP2_Lactococcal_OppA_like"/>
    <property type="match status" value="1"/>
</dbReference>
<evidence type="ECO:0000313" key="8">
    <source>
        <dbReference type="Proteomes" id="UP001321861"/>
    </source>
</evidence>
<evidence type="ECO:0000256" key="5">
    <source>
        <dbReference type="SAM" id="SignalP"/>
    </source>
</evidence>
<feature type="signal peptide" evidence="5">
    <location>
        <begin position="1"/>
        <end position="24"/>
    </location>
</feature>
<dbReference type="Proteomes" id="UP001321861">
    <property type="component" value="Chromosome"/>
</dbReference>
<evidence type="ECO:0000259" key="6">
    <source>
        <dbReference type="Pfam" id="PF00496"/>
    </source>
</evidence>
<evidence type="ECO:0000313" key="7">
    <source>
        <dbReference type="EMBL" id="BDR58172.1"/>
    </source>
</evidence>
<evidence type="ECO:0000256" key="3">
    <source>
        <dbReference type="ARBA" id="ARBA00022729"/>
    </source>
</evidence>
<dbReference type="KEGG" id="xap:XA3_06130"/>
<dbReference type="PROSITE" id="PS51257">
    <property type="entry name" value="PROKAR_LIPOPROTEIN"/>
    <property type="match status" value="1"/>
</dbReference>
<dbReference type="Pfam" id="PF00496">
    <property type="entry name" value="SBP_bac_5"/>
    <property type="match status" value="1"/>
</dbReference>
<dbReference type="EMBL" id="AP026802">
    <property type="protein sequence ID" value="BDR58172.1"/>
    <property type="molecule type" value="Genomic_DNA"/>
</dbReference>
<evidence type="ECO:0000256" key="4">
    <source>
        <dbReference type="SAM" id="MobiDB-lite"/>
    </source>
</evidence>
<name>A0AAU9DBI5_9LACO</name>
<proteinExistence type="inferred from homology"/>
<dbReference type="InterPro" id="IPR039424">
    <property type="entry name" value="SBP_5"/>
</dbReference>
<keyword evidence="2" id="KW-0813">Transport</keyword>
<dbReference type="InterPro" id="IPR000914">
    <property type="entry name" value="SBP_5_dom"/>
</dbReference>
<dbReference type="Gene3D" id="3.40.190.10">
    <property type="entry name" value="Periplasmic binding protein-like II"/>
    <property type="match status" value="1"/>
</dbReference>
<feature type="compositionally biased region" description="Low complexity" evidence="4">
    <location>
        <begin position="26"/>
        <end position="42"/>
    </location>
</feature>
<dbReference type="AlphaFoldDB" id="A0AAU9DBI5"/>
<dbReference type="GO" id="GO:0015833">
    <property type="term" value="P:peptide transport"/>
    <property type="evidence" value="ECO:0007669"/>
    <property type="project" value="TreeGrafter"/>
</dbReference>
<dbReference type="GO" id="GO:1904680">
    <property type="term" value="F:peptide transmembrane transporter activity"/>
    <property type="evidence" value="ECO:0007669"/>
    <property type="project" value="TreeGrafter"/>
</dbReference>
<keyword evidence="3 5" id="KW-0732">Signal</keyword>
<evidence type="ECO:0000256" key="2">
    <source>
        <dbReference type="ARBA" id="ARBA00022448"/>
    </source>
</evidence>
<feature type="chain" id="PRO_5043684059" evidence="5">
    <location>
        <begin position="25"/>
        <end position="601"/>
    </location>
</feature>
<dbReference type="SUPFAM" id="SSF53850">
    <property type="entry name" value="Periplasmic binding protein-like II"/>
    <property type="match status" value="1"/>
</dbReference>
<evidence type="ECO:0000256" key="1">
    <source>
        <dbReference type="ARBA" id="ARBA00005695"/>
    </source>
</evidence>
<feature type="region of interest" description="Disordered" evidence="4">
    <location>
        <begin position="26"/>
        <end position="62"/>
    </location>
</feature>
<dbReference type="PANTHER" id="PTHR30290">
    <property type="entry name" value="PERIPLASMIC BINDING COMPONENT OF ABC TRANSPORTER"/>
    <property type="match status" value="1"/>
</dbReference>
<sequence length="601" mass="67243">MKKFKKIMATGVTLLAASMLVACGSSNSSSSSSSSSKSSSGSAKTTKVDFKSKTKTGNSTGGTLNVATVSATPFTAVWLPELQSSAVDSEVVQNWASEYMIKTDENFNFVDGGAVDLKLDNKAKTATMKINPKVKWSDGQKMVAKDLEYPYEILASKDTASERYNEQFENIEGMKEFHEGTAKTISGITYPNGEDGDSIVIHFKEMKVGMDVSGNGWFWENAEPYHYLKDVELKDLKASKKCNTDPVFFGPYKIKHVVSGQSVTFEPNEYYYQGKPRLKSLTVTVVSPATQEQQIKAHKYDLIKVRASIWDNVKKTSGYDFLGVKPMQYSYLGFKVGKFDKDTGKNVQDPNAKMGNEKLRQAIGYAMNVDQVVDKFGHGVGYRDTTLIPESFPEYHDKDAKGYPYQADKAKKLLDEAGYKMGKDGYRTDPDGKPFTITLMSMSSDNDQQTIVNNYIQKWKDVGLKVQLLNGKLTDFNSFYDNLKKDVKGVDMFMAAWGLASEPSRAANMWAEGNPSNYARFNSSKNNELIKDIQSQKAVNDHKYFVDSLIKWQDNMNKEAYVIPTNRSYIITAASDKVENYAVAPLGWMQTNQYYKIGIKK</sequence>
<dbReference type="PIRSF" id="PIRSF002741">
    <property type="entry name" value="MppA"/>
    <property type="match status" value="1"/>
</dbReference>
<dbReference type="InterPro" id="IPR030678">
    <property type="entry name" value="Peptide/Ni-bd"/>
</dbReference>
<keyword evidence="8" id="KW-1185">Reference proteome</keyword>
<feature type="domain" description="Solute-binding protein family 5" evidence="6">
    <location>
        <begin position="118"/>
        <end position="510"/>
    </location>
</feature>
<comment type="similarity">
    <text evidence="1">Belongs to the bacterial solute-binding protein 5 family.</text>
</comment>
<dbReference type="RefSeq" id="WP_317636089.1">
    <property type="nucleotide sequence ID" value="NZ_AP026802.1"/>
</dbReference>
<dbReference type="GO" id="GO:0042597">
    <property type="term" value="C:periplasmic space"/>
    <property type="evidence" value="ECO:0007669"/>
    <property type="project" value="UniProtKB-ARBA"/>
</dbReference>